<sequence length="116" mass="13784">MNNELFTIRPTLKQYYGRTITKDTKFDEYTDDKTIHQTLENLVLTTTITRESEYGGIKSKEKSILTQELKENMVLIWNESDGYIIPNREVYKLKDLEKEIEEVKKIYEDNTDINPK</sequence>
<evidence type="ECO:0000313" key="1">
    <source>
        <dbReference type="EMBL" id="DAD88984.1"/>
    </source>
</evidence>
<accession>A0A8S5N3D2</accession>
<proteinExistence type="predicted"/>
<dbReference type="EMBL" id="BK015051">
    <property type="protein sequence ID" value="DAD88984.1"/>
    <property type="molecule type" value="Genomic_DNA"/>
</dbReference>
<organism evidence="1">
    <name type="scientific">Myoviridae sp. ct96L1</name>
    <dbReference type="NCBI Taxonomy" id="2826623"/>
    <lineage>
        <taxon>Viruses</taxon>
        <taxon>Duplodnaviria</taxon>
        <taxon>Heunggongvirae</taxon>
        <taxon>Uroviricota</taxon>
        <taxon>Caudoviricetes</taxon>
    </lineage>
</organism>
<name>A0A8S5N3D2_9CAUD</name>
<protein>
    <submittedName>
        <fullName evidence="1">Uncharacterized protein</fullName>
    </submittedName>
</protein>
<reference evidence="1" key="1">
    <citation type="journal article" date="2021" name="Proc. Natl. Acad. Sci. U.S.A.">
        <title>A Catalog of Tens of Thousands of Viruses from Human Metagenomes Reveals Hidden Associations with Chronic Diseases.</title>
        <authorList>
            <person name="Tisza M.J."/>
            <person name="Buck C.B."/>
        </authorList>
    </citation>
    <scope>NUCLEOTIDE SEQUENCE</scope>
    <source>
        <strain evidence="1">Ct96L1</strain>
    </source>
</reference>